<dbReference type="InterPro" id="IPR005151">
    <property type="entry name" value="Tail-specific_protease"/>
</dbReference>
<dbReference type="Gene3D" id="3.90.226.10">
    <property type="entry name" value="2-enoyl-CoA Hydratase, Chain A, domain 1"/>
    <property type="match status" value="1"/>
</dbReference>
<dbReference type="InterPro" id="IPR029045">
    <property type="entry name" value="ClpP/crotonase-like_dom_sf"/>
</dbReference>
<feature type="domain" description="Tail specific protease" evidence="1">
    <location>
        <begin position="275"/>
        <end position="451"/>
    </location>
</feature>
<keyword evidence="3" id="KW-1185">Reference proteome</keyword>
<protein>
    <submittedName>
        <fullName evidence="2">Peptidase S41</fullName>
    </submittedName>
</protein>
<evidence type="ECO:0000313" key="3">
    <source>
        <dbReference type="Proteomes" id="UP000326041"/>
    </source>
</evidence>
<accession>A0ABX6ARP5</accession>
<dbReference type="CDD" id="cd07563">
    <property type="entry name" value="Peptidase_S41_IRBP"/>
    <property type="match status" value="1"/>
</dbReference>
<dbReference type="Gene3D" id="3.30.750.44">
    <property type="match status" value="1"/>
</dbReference>
<sequence length="498" mass="53846">MSDTPRNRGVVSPGRPTGTFALMARKQWLLVGLAAVLTACSGPGGAPGDPPAAIEGAWQSSGYGYVFDIARDGAGRTRLTSYDRTSGSCLGGDSLTPVGREGDATSFGEDGEAELVVRRRGEQLIVQEPGAVGHIRMSRLEELPDCPSAVSGNAADRRLQTFDVFWQNLTEHYPPYPHRKLDGSGRERDRAALAENNTDRMLGKLLGDTVRELGDMHTGVEGEDLSLYGRRPGTRESDDVDTDALRPAIEARLGKKLEPVIDDKVEYAGGLPGHLGYLRITQFDDFADESYDVDRKKFGQALDTVFAVAERDGWRGLVLDLRLNHGGFDGLSLALASRLTDTSHFAFQKRARNTREASGFTPYEKLRVSPSDRPGFHGPIALLVSDLTVSAGETAVMALLNRSPKPVLIGRPTQGVFSDQLSRTLPNGWSLDLGNEDYRNAAGESFEGRGLPVPREFRTPVFTATEIGRRCDAAVARALDHLADNPPGTTPSCPRGST</sequence>
<gene>
    <name evidence="2" type="ORF">CP972_05075</name>
</gene>
<dbReference type="EMBL" id="CP023697">
    <property type="protein sequence ID" value="QEV05138.1"/>
    <property type="molecule type" value="Genomic_DNA"/>
</dbReference>
<dbReference type="Pfam" id="PF03572">
    <property type="entry name" value="Peptidase_S41"/>
    <property type="match status" value="1"/>
</dbReference>
<evidence type="ECO:0000313" key="2">
    <source>
        <dbReference type="EMBL" id="QEV05138.1"/>
    </source>
</evidence>
<reference evidence="2 3" key="1">
    <citation type="submission" date="2017-09" db="EMBL/GenBank/DDBJ databases">
        <authorList>
            <person name="Lee N."/>
            <person name="Cho B.-K."/>
        </authorList>
    </citation>
    <scope>NUCLEOTIDE SEQUENCE [LARGE SCALE GENOMIC DNA]</scope>
    <source>
        <strain evidence="2 3">ATCC 13879</strain>
    </source>
</reference>
<name>A0ABX6ARP5_9ACTN</name>
<proteinExistence type="predicted"/>
<organism evidence="2 3">
    <name type="scientific">Streptomyces prasinus</name>
    <dbReference type="NCBI Taxonomy" id="67345"/>
    <lineage>
        <taxon>Bacteria</taxon>
        <taxon>Bacillati</taxon>
        <taxon>Actinomycetota</taxon>
        <taxon>Actinomycetes</taxon>
        <taxon>Kitasatosporales</taxon>
        <taxon>Streptomycetaceae</taxon>
        <taxon>Streptomyces</taxon>
    </lineage>
</organism>
<evidence type="ECO:0000259" key="1">
    <source>
        <dbReference type="Pfam" id="PF03572"/>
    </source>
</evidence>
<dbReference type="Proteomes" id="UP000326041">
    <property type="component" value="Chromosome"/>
</dbReference>
<dbReference type="SUPFAM" id="SSF52096">
    <property type="entry name" value="ClpP/crotonase"/>
    <property type="match status" value="1"/>
</dbReference>